<dbReference type="Gene3D" id="3.40.1190.20">
    <property type="match status" value="1"/>
</dbReference>
<evidence type="ECO:0000259" key="7">
    <source>
        <dbReference type="Pfam" id="PF00294"/>
    </source>
</evidence>
<dbReference type="GO" id="GO:0008443">
    <property type="term" value="F:phosphofructokinase activity"/>
    <property type="evidence" value="ECO:0007669"/>
    <property type="project" value="TreeGrafter"/>
</dbReference>
<evidence type="ECO:0000313" key="9">
    <source>
        <dbReference type="Proteomes" id="UP000482800"/>
    </source>
</evidence>
<dbReference type="AlphaFoldDB" id="A0A6V8KCP9"/>
<keyword evidence="5" id="KW-0067">ATP-binding</keyword>
<dbReference type="PIRSF" id="PIRSF000535">
    <property type="entry name" value="1PFK/6PFK/LacC"/>
    <property type="match status" value="1"/>
</dbReference>
<keyword evidence="3" id="KW-0547">Nucleotide-binding</keyword>
<dbReference type="Proteomes" id="UP000482800">
    <property type="component" value="Unassembled WGS sequence"/>
</dbReference>
<evidence type="ECO:0000313" key="8">
    <source>
        <dbReference type="EMBL" id="GFJ82993.1"/>
    </source>
</evidence>
<feature type="domain" description="Carbohydrate kinase PfkB" evidence="7">
    <location>
        <begin position="12"/>
        <end position="247"/>
    </location>
</feature>
<proteinExistence type="inferred from homology"/>
<evidence type="ECO:0000256" key="1">
    <source>
        <dbReference type="ARBA" id="ARBA00010688"/>
    </source>
</evidence>
<reference evidence="8 9" key="2">
    <citation type="submission" date="2020-03" db="EMBL/GenBank/DDBJ databases">
        <authorList>
            <person name="Ichikawa N."/>
            <person name="Kimura A."/>
            <person name="Kitahashi Y."/>
            <person name="Uohara A."/>
        </authorList>
    </citation>
    <scope>NUCLEOTIDE SEQUENCE [LARGE SCALE GENOMIC DNA]</scope>
    <source>
        <strain evidence="8 9">NBRC 108639</strain>
    </source>
</reference>
<evidence type="ECO:0000256" key="5">
    <source>
        <dbReference type="ARBA" id="ARBA00022840"/>
    </source>
</evidence>
<dbReference type="GO" id="GO:0005829">
    <property type="term" value="C:cytosol"/>
    <property type="evidence" value="ECO:0007669"/>
    <property type="project" value="TreeGrafter"/>
</dbReference>
<dbReference type="InterPro" id="IPR002173">
    <property type="entry name" value="Carboh/pur_kinase_PfkB_CS"/>
</dbReference>
<dbReference type="PANTHER" id="PTHR46566:SF5">
    <property type="entry name" value="1-PHOSPHOFRUCTOKINASE"/>
    <property type="match status" value="1"/>
</dbReference>
<evidence type="ECO:0000256" key="4">
    <source>
        <dbReference type="ARBA" id="ARBA00022777"/>
    </source>
</evidence>
<dbReference type="InterPro" id="IPR017583">
    <property type="entry name" value="Tagatose/fructose_Pkinase"/>
</dbReference>
<sequence>MILTVTLNPALDLTYAVPALVPGATHRVDGVASRPGGKGVNVARVLHALGEPVVAAGLAGGGTGARLRAELAAAGIEEAFTPIAGETRRTVVVAAPTGATGFWEPGPEVTAGEWAAFLAGYPALVRRAALVVLAGSLPRGVPADAYARLVEVARAAGAATILDADGPALRHGLAAGPDLVKPNADELAGLGAPPQRLGARDVVSSHGEAGLVASTSAGSWTAALARPLPGNATGAGDACVAALARAWCGRSRGRSASSTRWRCPRPR</sequence>
<dbReference type="GO" id="GO:0005524">
    <property type="term" value="F:ATP binding"/>
    <property type="evidence" value="ECO:0007669"/>
    <property type="project" value="UniProtKB-KW"/>
</dbReference>
<dbReference type="RefSeq" id="WP_246274050.1">
    <property type="nucleotide sequence ID" value="NZ_BLPF01000002.1"/>
</dbReference>
<reference evidence="8 9" key="1">
    <citation type="submission" date="2020-03" db="EMBL/GenBank/DDBJ databases">
        <title>Whole genome shotgun sequence of Phytohabitans houttuyneae NBRC 108639.</title>
        <authorList>
            <person name="Komaki H."/>
            <person name="Tamura T."/>
        </authorList>
    </citation>
    <scope>NUCLEOTIDE SEQUENCE [LARGE SCALE GENOMIC DNA]</scope>
    <source>
        <strain evidence="8 9">NBRC 108639</strain>
    </source>
</reference>
<dbReference type="InterPro" id="IPR011611">
    <property type="entry name" value="PfkB_dom"/>
</dbReference>
<keyword evidence="2 6" id="KW-0808">Transferase</keyword>
<protein>
    <submittedName>
        <fullName evidence="8">Sugar kinase</fullName>
    </submittedName>
</protein>
<dbReference type="InterPro" id="IPR029056">
    <property type="entry name" value="Ribokinase-like"/>
</dbReference>
<keyword evidence="9" id="KW-1185">Reference proteome</keyword>
<keyword evidence="4 8" id="KW-0418">Kinase</keyword>
<dbReference type="EMBL" id="BLPF01000002">
    <property type="protein sequence ID" value="GFJ82993.1"/>
    <property type="molecule type" value="Genomic_DNA"/>
</dbReference>
<evidence type="ECO:0000256" key="3">
    <source>
        <dbReference type="ARBA" id="ARBA00022741"/>
    </source>
</evidence>
<name>A0A6V8KCP9_9ACTN</name>
<dbReference type="Pfam" id="PF00294">
    <property type="entry name" value="PfkB"/>
    <property type="match status" value="1"/>
</dbReference>
<evidence type="ECO:0000256" key="2">
    <source>
        <dbReference type="ARBA" id="ARBA00022679"/>
    </source>
</evidence>
<dbReference type="PROSITE" id="PS00583">
    <property type="entry name" value="PFKB_KINASES_1"/>
    <property type="match status" value="1"/>
</dbReference>
<dbReference type="PANTHER" id="PTHR46566">
    <property type="entry name" value="1-PHOSPHOFRUCTOKINASE-RELATED"/>
    <property type="match status" value="1"/>
</dbReference>
<dbReference type="NCBIfam" id="TIGR03168">
    <property type="entry name" value="1-PFK"/>
    <property type="match status" value="1"/>
</dbReference>
<dbReference type="SUPFAM" id="SSF53613">
    <property type="entry name" value="Ribokinase-like"/>
    <property type="match status" value="1"/>
</dbReference>
<gene>
    <name evidence="8" type="ORF">Phou_071730</name>
</gene>
<comment type="caution">
    <text evidence="8">The sequence shown here is derived from an EMBL/GenBank/DDBJ whole genome shotgun (WGS) entry which is preliminary data.</text>
</comment>
<organism evidence="8 9">
    <name type="scientific">Phytohabitans houttuyneae</name>
    <dbReference type="NCBI Taxonomy" id="1076126"/>
    <lineage>
        <taxon>Bacteria</taxon>
        <taxon>Bacillati</taxon>
        <taxon>Actinomycetota</taxon>
        <taxon>Actinomycetes</taxon>
        <taxon>Micromonosporales</taxon>
        <taxon>Micromonosporaceae</taxon>
    </lineage>
</organism>
<evidence type="ECO:0000256" key="6">
    <source>
        <dbReference type="PIRNR" id="PIRNR000535"/>
    </source>
</evidence>
<comment type="similarity">
    <text evidence="1">Belongs to the carbohydrate kinase PfkB family.</text>
</comment>
<accession>A0A6V8KCP9</accession>